<dbReference type="Gramene" id="ERM99477">
    <property type="protein sequence ID" value="ERM99477"/>
    <property type="gene ID" value="AMTR_s00232p00014630"/>
</dbReference>
<evidence type="ECO:0000313" key="2">
    <source>
        <dbReference type="Proteomes" id="UP000017836"/>
    </source>
</evidence>
<reference evidence="2" key="1">
    <citation type="journal article" date="2013" name="Science">
        <title>The Amborella genome and the evolution of flowering plants.</title>
        <authorList>
            <consortium name="Amborella Genome Project"/>
        </authorList>
    </citation>
    <scope>NUCLEOTIDE SEQUENCE [LARGE SCALE GENOMIC DNA]</scope>
</reference>
<evidence type="ECO:0000313" key="1">
    <source>
        <dbReference type="EMBL" id="ERM99477.1"/>
    </source>
</evidence>
<dbReference type="HOGENOM" id="CLU_148264_0_0_1"/>
<organism evidence="1 2">
    <name type="scientific">Amborella trichopoda</name>
    <dbReference type="NCBI Taxonomy" id="13333"/>
    <lineage>
        <taxon>Eukaryota</taxon>
        <taxon>Viridiplantae</taxon>
        <taxon>Streptophyta</taxon>
        <taxon>Embryophyta</taxon>
        <taxon>Tracheophyta</taxon>
        <taxon>Spermatophyta</taxon>
        <taxon>Magnoliopsida</taxon>
        <taxon>Amborellales</taxon>
        <taxon>Amborellaceae</taxon>
        <taxon>Amborella</taxon>
    </lineage>
</organism>
<proteinExistence type="predicted"/>
<sequence length="112" mass="12723">MIEGEPLKENPKISIHEHQDIQGNLVVSPLDLTPYKGENVVIARDMWMDIISITGTMLHHGTNNKESPSNPKCALSLWLKKNDDSQEVDHLIRKREPLYANMINNQYFGGEA</sequence>
<dbReference type="AlphaFoldDB" id="W1NV37"/>
<dbReference type="Proteomes" id="UP000017836">
    <property type="component" value="Unassembled WGS sequence"/>
</dbReference>
<keyword evidence="2" id="KW-1185">Reference proteome</keyword>
<name>W1NV37_AMBTC</name>
<accession>W1NV37</accession>
<dbReference type="EMBL" id="KI395015">
    <property type="protein sequence ID" value="ERM99477.1"/>
    <property type="molecule type" value="Genomic_DNA"/>
</dbReference>
<gene>
    <name evidence="1" type="ORF">AMTR_s00232p00014630</name>
</gene>
<protein>
    <submittedName>
        <fullName evidence="1">Uncharacterized protein</fullName>
    </submittedName>
</protein>